<evidence type="ECO:0000313" key="2">
    <source>
        <dbReference type="Proteomes" id="UP000290657"/>
    </source>
</evidence>
<sequence length="164" mass="18842">MKKIYIAGFDVFKQDSIQIGQHYTQLCHKYGYQGLYPLDNVVDFSQSKNKIAHDIYKANVKLIHEADIVIANLNAFRGKEADSGTVWECGYAKALGKHVLGYMQEKKSYLDTFKKEEKQLINDTYVDKNNMVIEDFDYPINLMVACSVDKMVFGSFEDCLKLLD</sequence>
<dbReference type="EMBL" id="PDKN01000011">
    <property type="protein sequence ID" value="RXJ54114.1"/>
    <property type="molecule type" value="Genomic_DNA"/>
</dbReference>
<organism evidence="1 2">
    <name type="scientific">Candidatus Marinarcus aquaticus</name>
    <dbReference type="NCBI Taxonomy" id="2044504"/>
    <lineage>
        <taxon>Bacteria</taxon>
        <taxon>Pseudomonadati</taxon>
        <taxon>Campylobacterota</taxon>
        <taxon>Epsilonproteobacteria</taxon>
        <taxon>Campylobacterales</taxon>
        <taxon>Arcobacteraceae</taxon>
        <taxon>Candidatus Marinarcus</taxon>
    </lineage>
</organism>
<name>A0A4Q0XMT9_9BACT</name>
<dbReference type="PANTHER" id="PTHR15364:SF0">
    <property type="entry name" value="2'-DEOXYNUCLEOSIDE 5'-PHOSPHATE N-HYDROLASE 1"/>
    <property type="match status" value="1"/>
</dbReference>
<gene>
    <name evidence="1" type="ORF">CRV04_12080</name>
</gene>
<dbReference type="Gene3D" id="3.40.50.450">
    <property type="match status" value="1"/>
</dbReference>
<keyword evidence="1" id="KW-0808">Transferase</keyword>
<dbReference type="Proteomes" id="UP000290657">
    <property type="component" value="Unassembled WGS sequence"/>
</dbReference>
<dbReference type="GO" id="GO:0016740">
    <property type="term" value="F:transferase activity"/>
    <property type="evidence" value="ECO:0007669"/>
    <property type="project" value="UniProtKB-KW"/>
</dbReference>
<dbReference type="GO" id="GO:0070694">
    <property type="term" value="F:5-hydroxymethyl-dUMP N-hydrolase activity"/>
    <property type="evidence" value="ECO:0007669"/>
    <property type="project" value="TreeGrafter"/>
</dbReference>
<dbReference type="GO" id="GO:0009159">
    <property type="term" value="P:deoxyribonucleoside monophosphate catabolic process"/>
    <property type="evidence" value="ECO:0007669"/>
    <property type="project" value="TreeGrafter"/>
</dbReference>
<dbReference type="OrthoDB" id="9795789at2"/>
<accession>A0A4Q0XMT9</accession>
<reference evidence="1 2" key="1">
    <citation type="submission" date="2017-10" db="EMBL/GenBank/DDBJ databases">
        <title>Genomics of the genus Arcobacter.</title>
        <authorList>
            <person name="Perez-Cataluna A."/>
            <person name="Figueras M.J."/>
        </authorList>
    </citation>
    <scope>NUCLEOTIDE SEQUENCE [LARGE SCALE GENOMIC DNA]</scope>
    <source>
        <strain evidence="1 2">CECT 8987</strain>
    </source>
</reference>
<dbReference type="RefSeq" id="WP_128997118.1">
    <property type="nucleotide sequence ID" value="NZ_PDKN01000011.1"/>
</dbReference>
<dbReference type="InterPro" id="IPR051239">
    <property type="entry name" value="2'-dNMP_N-hydrolase"/>
</dbReference>
<dbReference type="InterPro" id="IPR007710">
    <property type="entry name" value="Nucleoside_deoxyribTrfase"/>
</dbReference>
<keyword evidence="2" id="KW-1185">Reference proteome</keyword>
<dbReference type="SUPFAM" id="SSF52309">
    <property type="entry name" value="N-(deoxy)ribosyltransferase-like"/>
    <property type="match status" value="1"/>
</dbReference>
<proteinExistence type="predicted"/>
<dbReference type="PANTHER" id="PTHR15364">
    <property type="entry name" value="2'-DEOXYNUCLEOSIDE 5'-PHOSPHATE N-HYDROLASE 1"/>
    <property type="match status" value="1"/>
</dbReference>
<protein>
    <submittedName>
        <fullName evidence="1">Nucleoside 2-deoxyribosyltransferase</fullName>
    </submittedName>
</protein>
<comment type="caution">
    <text evidence="1">The sequence shown here is derived from an EMBL/GenBank/DDBJ whole genome shotgun (WGS) entry which is preliminary data.</text>
</comment>
<dbReference type="AlphaFoldDB" id="A0A4Q0XMT9"/>
<evidence type="ECO:0000313" key="1">
    <source>
        <dbReference type="EMBL" id="RXJ54114.1"/>
    </source>
</evidence>
<dbReference type="Pfam" id="PF05014">
    <property type="entry name" value="Nuc_deoxyrib_tr"/>
    <property type="match status" value="1"/>
</dbReference>